<feature type="domain" description="N-acetyltransferase" evidence="1">
    <location>
        <begin position="9"/>
        <end position="160"/>
    </location>
</feature>
<evidence type="ECO:0000313" key="3">
    <source>
        <dbReference type="Proteomes" id="UP000626148"/>
    </source>
</evidence>
<dbReference type="SUPFAM" id="SSF55729">
    <property type="entry name" value="Acyl-CoA N-acyltransferases (Nat)"/>
    <property type="match status" value="1"/>
</dbReference>
<evidence type="ECO:0000259" key="1">
    <source>
        <dbReference type="PROSITE" id="PS51186"/>
    </source>
</evidence>
<dbReference type="Pfam" id="PF13508">
    <property type="entry name" value="Acetyltransf_7"/>
    <property type="match status" value="1"/>
</dbReference>
<reference evidence="2" key="2">
    <citation type="submission" date="2020-09" db="EMBL/GenBank/DDBJ databases">
        <authorList>
            <person name="Sun Q."/>
            <person name="Kim S."/>
        </authorList>
    </citation>
    <scope>NUCLEOTIDE SEQUENCE</scope>
    <source>
        <strain evidence="2">KCTC 22169</strain>
    </source>
</reference>
<evidence type="ECO:0000313" key="2">
    <source>
        <dbReference type="EMBL" id="GGX62648.1"/>
    </source>
</evidence>
<reference evidence="2" key="1">
    <citation type="journal article" date="2014" name="Int. J. Syst. Evol. Microbiol.">
        <title>Complete genome sequence of Corynebacterium casei LMG S-19264T (=DSM 44701T), isolated from a smear-ripened cheese.</title>
        <authorList>
            <consortium name="US DOE Joint Genome Institute (JGI-PGF)"/>
            <person name="Walter F."/>
            <person name="Albersmeier A."/>
            <person name="Kalinowski J."/>
            <person name="Ruckert C."/>
        </authorList>
    </citation>
    <scope>NUCLEOTIDE SEQUENCE</scope>
    <source>
        <strain evidence="2">KCTC 22169</strain>
    </source>
</reference>
<dbReference type="CDD" id="cd04301">
    <property type="entry name" value="NAT_SF"/>
    <property type="match status" value="1"/>
</dbReference>
<dbReference type="Proteomes" id="UP000626148">
    <property type="component" value="Unassembled WGS sequence"/>
</dbReference>
<dbReference type="Gene3D" id="3.40.630.30">
    <property type="match status" value="1"/>
</dbReference>
<dbReference type="PROSITE" id="PS51186">
    <property type="entry name" value="GNAT"/>
    <property type="match status" value="1"/>
</dbReference>
<dbReference type="InterPro" id="IPR016181">
    <property type="entry name" value="Acyl_CoA_acyltransferase"/>
</dbReference>
<organism evidence="2 3">
    <name type="scientific">Saccharospirillum salsuginis</name>
    <dbReference type="NCBI Taxonomy" id="418750"/>
    <lineage>
        <taxon>Bacteria</taxon>
        <taxon>Pseudomonadati</taxon>
        <taxon>Pseudomonadota</taxon>
        <taxon>Gammaproteobacteria</taxon>
        <taxon>Oceanospirillales</taxon>
        <taxon>Saccharospirillaceae</taxon>
        <taxon>Saccharospirillum</taxon>
    </lineage>
</organism>
<dbReference type="AlphaFoldDB" id="A0A918NF55"/>
<keyword evidence="3" id="KW-1185">Reference proteome</keyword>
<protein>
    <recommendedName>
        <fullName evidence="1">N-acetyltransferase domain-containing protein</fullName>
    </recommendedName>
</protein>
<dbReference type="RefSeq" id="WP_189610714.1">
    <property type="nucleotide sequence ID" value="NZ_BMXR01000008.1"/>
</dbReference>
<dbReference type="EMBL" id="BMXR01000008">
    <property type="protein sequence ID" value="GGX62648.1"/>
    <property type="molecule type" value="Genomic_DNA"/>
</dbReference>
<gene>
    <name evidence="2" type="ORF">GCM10007392_33190</name>
</gene>
<dbReference type="InterPro" id="IPR000182">
    <property type="entry name" value="GNAT_dom"/>
</dbReference>
<name>A0A918NF55_9GAMM</name>
<comment type="caution">
    <text evidence="2">The sequence shown here is derived from an EMBL/GenBank/DDBJ whole genome shotgun (WGS) entry which is preliminary data.</text>
</comment>
<accession>A0A918NF55</accession>
<sequence>MVDRKEIEVRVRRAVQADKDTLSTLCITVWVDTYCIDGVEPNLADYVLSAYSPTRLAQTIEEKHVFVAEHAGGVIGLAVFDSDTGEIETLYVLPRFQGKRAGCLLLSAIQSGYKGPVFLTCWEKNVPAIQFYKQNGFIETGEAFFELDGQVHRNIELSVL</sequence>
<proteinExistence type="predicted"/>
<dbReference type="GO" id="GO:0016747">
    <property type="term" value="F:acyltransferase activity, transferring groups other than amino-acyl groups"/>
    <property type="evidence" value="ECO:0007669"/>
    <property type="project" value="InterPro"/>
</dbReference>